<accession>E3QZN3</accession>
<sequence length="124" mass="13460">MSNRLLKKDSRNRIGVGLLLVAYQNLDTIRPKCSFIALACGLDSPRIFETLGVTDTKFFATGLYSIAKTLGMVIYSVLLARKVGRPNGLIGSPPMWYIGGYVFRLVFAGQAATGNIDRNTGSTP</sequence>
<dbReference type="Proteomes" id="UP000008782">
    <property type="component" value="Unassembled WGS sequence"/>
</dbReference>
<dbReference type="eggNOG" id="KOG0254">
    <property type="taxonomic scope" value="Eukaryota"/>
</dbReference>
<feature type="transmembrane region" description="Helical" evidence="1">
    <location>
        <begin position="58"/>
        <end position="80"/>
    </location>
</feature>
<evidence type="ECO:0000313" key="3">
    <source>
        <dbReference type="Proteomes" id="UP000008782"/>
    </source>
</evidence>
<keyword evidence="1" id="KW-0812">Transmembrane</keyword>
<dbReference type="AlphaFoldDB" id="E3QZN3"/>
<keyword evidence="1" id="KW-0472">Membrane</keyword>
<evidence type="ECO:0000256" key="1">
    <source>
        <dbReference type="SAM" id="Phobius"/>
    </source>
</evidence>
<proteinExistence type="predicted"/>
<keyword evidence="1" id="KW-1133">Transmembrane helix</keyword>
<name>E3QZN3_COLGM</name>
<dbReference type="EMBL" id="GG697419">
    <property type="protein sequence ID" value="EFQ36321.1"/>
    <property type="molecule type" value="Genomic_DNA"/>
</dbReference>
<dbReference type="VEuPathDB" id="FungiDB:GLRG_11466"/>
<reference evidence="3" key="1">
    <citation type="journal article" date="2012" name="Nat. Genet.">
        <title>Lifestyle transitions in plant pathogenic Colletotrichum fungi deciphered by genome and transcriptome analyses.</title>
        <authorList>
            <person name="O'Connell R.J."/>
            <person name="Thon M.R."/>
            <person name="Hacquard S."/>
            <person name="Amyotte S.G."/>
            <person name="Kleemann J."/>
            <person name="Torres M.F."/>
            <person name="Damm U."/>
            <person name="Buiate E.A."/>
            <person name="Epstein L."/>
            <person name="Alkan N."/>
            <person name="Altmueller J."/>
            <person name="Alvarado-Balderrama L."/>
            <person name="Bauser C.A."/>
            <person name="Becker C."/>
            <person name="Birren B.W."/>
            <person name="Chen Z."/>
            <person name="Choi J."/>
            <person name="Crouch J.A."/>
            <person name="Duvick J.P."/>
            <person name="Farman M.A."/>
            <person name="Gan P."/>
            <person name="Heiman D."/>
            <person name="Henrissat B."/>
            <person name="Howard R.J."/>
            <person name="Kabbage M."/>
            <person name="Koch C."/>
            <person name="Kracher B."/>
            <person name="Kubo Y."/>
            <person name="Law A.D."/>
            <person name="Lebrun M.-H."/>
            <person name="Lee Y.-H."/>
            <person name="Miyara I."/>
            <person name="Moore N."/>
            <person name="Neumann U."/>
            <person name="Nordstroem K."/>
            <person name="Panaccione D.G."/>
            <person name="Panstruga R."/>
            <person name="Place M."/>
            <person name="Proctor R.H."/>
            <person name="Prusky D."/>
            <person name="Rech G."/>
            <person name="Reinhardt R."/>
            <person name="Rollins J.A."/>
            <person name="Rounsley S."/>
            <person name="Schardl C.L."/>
            <person name="Schwartz D.C."/>
            <person name="Shenoy N."/>
            <person name="Shirasu K."/>
            <person name="Sikhakolli U.R."/>
            <person name="Stueber K."/>
            <person name="Sukno S.A."/>
            <person name="Sweigard J.A."/>
            <person name="Takano Y."/>
            <person name="Takahara H."/>
            <person name="Trail F."/>
            <person name="van der Does H.C."/>
            <person name="Voll L.M."/>
            <person name="Will I."/>
            <person name="Young S."/>
            <person name="Zeng Q."/>
            <person name="Zhang J."/>
            <person name="Zhou S."/>
            <person name="Dickman M.B."/>
            <person name="Schulze-Lefert P."/>
            <person name="Ver Loren van Themaat E."/>
            <person name="Ma L.-J."/>
            <person name="Vaillancourt L.J."/>
        </authorList>
    </citation>
    <scope>NUCLEOTIDE SEQUENCE [LARGE SCALE GENOMIC DNA]</scope>
    <source>
        <strain evidence="3">M1.001 / M2 / FGSC 10212</strain>
    </source>
</reference>
<protein>
    <submittedName>
        <fullName evidence="2">Sugar transporter</fullName>
    </submittedName>
</protein>
<keyword evidence="2" id="KW-0762">Sugar transport</keyword>
<gene>
    <name evidence="2" type="ORF">GLRG_11466</name>
</gene>
<dbReference type="GeneID" id="24416830"/>
<dbReference type="OrthoDB" id="508119at2759"/>
<keyword evidence="3" id="KW-1185">Reference proteome</keyword>
<evidence type="ECO:0000313" key="2">
    <source>
        <dbReference type="EMBL" id="EFQ36321.1"/>
    </source>
</evidence>
<dbReference type="HOGENOM" id="CLU_2003757_0_0_1"/>
<keyword evidence="2" id="KW-0813">Transport</keyword>
<dbReference type="RefSeq" id="XP_008100341.1">
    <property type="nucleotide sequence ID" value="XM_008102150.1"/>
</dbReference>
<dbReference type="STRING" id="645133.E3QZN3"/>
<organism evidence="3">
    <name type="scientific">Colletotrichum graminicola (strain M1.001 / M2 / FGSC 10212)</name>
    <name type="common">Maize anthracnose fungus</name>
    <name type="synonym">Glomerella graminicola</name>
    <dbReference type="NCBI Taxonomy" id="645133"/>
    <lineage>
        <taxon>Eukaryota</taxon>
        <taxon>Fungi</taxon>
        <taxon>Dikarya</taxon>
        <taxon>Ascomycota</taxon>
        <taxon>Pezizomycotina</taxon>
        <taxon>Sordariomycetes</taxon>
        <taxon>Hypocreomycetidae</taxon>
        <taxon>Glomerellales</taxon>
        <taxon>Glomerellaceae</taxon>
        <taxon>Colletotrichum</taxon>
        <taxon>Colletotrichum graminicola species complex</taxon>
    </lineage>
</organism>